<name>A0A1M5Q1H2_9RHOB</name>
<organism evidence="1 2">
    <name type="scientific">Cognatiyoonia sediminum</name>
    <dbReference type="NCBI Taxonomy" id="1508389"/>
    <lineage>
        <taxon>Bacteria</taxon>
        <taxon>Pseudomonadati</taxon>
        <taxon>Pseudomonadota</taxon>
        <taxon>Alphaproteobacteria</taxon>
        <taxon>Rhodobacterales</taxon>
        <taxon>Paracoccaceae</taxon>
        <taxon>Cognatiyoonia</taxon>
    </lineage>
</organism>
<dbReference type="OrthoDB" id="7863406at2"/>
<dbReference type="RefSeq" id="WP_072900760.1">
    <property type="nucleotide sequence ID" value="NZ_FQXB01000002.1"/>
</dbReference>
<proteinExistence type="predicted"/>
<sequence length="70" mass="8272">MQRIQLGDVRYNAKHGAFEARVDIHRDGQVFRYPCEVKGPLNMDIDRVREHLTQRALNMSDTPQRLHSHF</sequence>
<gene>
    <name evidence="1" type="ORF">SAMN05444003_1998</name>
</gene>
<reference evidence="1 2" key="1">
    <citation type="submission" date="2016-11" db="EMBL/GenBank/DDBJ databases">
        <authorList>
            <person name="Jaros S."/>
            <person name="Januszkiewicz K."/>
            <person name="Wedrychowicz H."/>
        </authorList>
    </citation>
    <scope>NUCLEOTIDE SEQUENCE [LARGE SCALE GENOMIC DNA]</scope>
    <source>
        <strain evidence="1 2">DSM 28715</strain>
    </source>
</reference>
<dbReference type="STRING" id="1508389.SAMN05444003_1998"/>
<dbReference type="AlphaFoldDB" id="A0A1M5Q1H2"/>
<evidence type="ECO:0000313" key="2">
    <source>
        <dbReference type="Proteomes" id="UP000184074"/>
    </source>
</evidence>
<dbReference type="EMBL" id="FQXB01000002">
    <property type="protein sequence ID" value="SHH08127.1"/>
    <property type="molecule type" value="Genomic_DNA"/>
</dbReference>
<keyword evidence="2" id="KW-1185">Reference proteome</keyword>
<evidence type="ECO:0008006" key="3">
    <source>
        <dbReference type="Google" id="ProtNLM"/>
    </source>
</evidence>
<accession>A0A1M5Q1H2</accession>
<evidence type="ECO:0000313" key="1">
    <source>
        <dbReference type="EMBL" id="SHH08127.1"/>
    </source>
</evidence>
<protein>
    <recommendedName>
        <fullName evidence="3">Orotidine 5'-phosphate decarboxylase</fullName>
    </recommendedName>
</protein>
<dbReference type="Proteomes" id="UP000184074">
    <property type="component" value="Unassembled WGS sequence"/>
</dbReference>